<dbReference type="RefSeq" id="WP_344752979.1">
    <property type="nucleotide sequence ID" value="NZ_BAABAE010000001.1"/>
</dbReference>
<proteinExistence type="predicted"/>
<dbReference type="Gene3D" id="3.40.50.1820">
    <property type="entry name" value="alpha/beta hydrolase"/>
    <property type="match status" value="1"/>
</dbReference>
<reference evidence="2" key="1">
    <citation type="journal article" date="2019" name="Int. J. Syst. Evol. Microbiol.">
        <title>The Global Catalogue of Microorganisms (GCM) 10K type strain sequencing project: providing services to taxonomists for standard genome sequencing and annotation.</title>
        <authorList>
            <consortium name="The Broad Institute Genomics Platform"/>
            <consortium name="The Broad Institute Genome Sequencing Center for Infectious Disease"/>
            <person name="Wu L."/>
            <person name="Ma J."/>
        </authorList>
    </citation>
    <scope>NUCLEOTIDE SEQUENCE [LARGE SCALE GENOMIC DNA]</scope>
    <source>
        <strain evidence="2">JCM 16949</strain>
    </source>
</reference>
<evidence type="ECO:0008006" key="3">
    <source>
        <dbReference type="Google" id="ProtNLM"/>
    </source>
</evidence>
<name>A0ABP7F1W9_9MICO</name>
<dbReference type="InterPro" id="IPR029058">
    <property type="entry name" value="AB_hydrolase_fold"/>
</dbReference>
<organism evidence="1 2">
    <name type="scientific">Leifsonella bigeumensis</name>
    <dbReference type="NCBI Taxonomy" id="433643"/>
    <lineage>
        <taxon>Bacteria</taxon>
        <taxon>Bacillati</taxon>
        <taxon>Actinomycetota</taxon>
        <taxon>Actinomycetes</taxon>
        <taxon>Micrococcales</taxon>
        <taxon>Microbacteriaceae</taxon>
        <taxon>Leifsonella</taxon>
    </lineage>
</organism>
<evidence type="ECO:0000313" key="2">
    <source>
        <dbReference type="Proteomes" id="UP001501004"/>
    </source>
</evidence>
<dbReference type="SUPFAM" id="SSF53474">
    <property type="entry name" value="alpha/beta-Hydrolases"/>
    <property type="match status" value="1"/>
</dbReference>
<sequence>MADELVVSGPNAVSVTTSALLEQSARFWLLSAELDDYRGRLASLNRVIGDGILGAVDAPRSAVLAEAAIDTALGALLRARDDCRRLGFGLRNAAGGYEFADRFAARMGQELAAGLGYLAGVAVPHLLAMAMPGLLVMGGIGAAVFASLSPEGRSRLGSTLGGWLRNNNAALNDPGFVEAVRYSVMAADDAGAGLGRVAPIVGRVVGDEGLGLVGVDTSAAVVAGAAGALGLARESPVTVAPRSSVTGVPEAGGVRDRAERIPDEPDQIRIDRISARGGPDRFEVYIAGTAELSVSGDDEPWDMTSNLVAMGGGSAGSYRAVEEAMRLAGIDSASPVTLTGYSQGGLIAAQLAASGDYAVNGLVTLGAPAGQVAVPHDIPYLALEHSNDLVPALGGTFASSEPVVVRRQLFDGPPPPGDFVLPAHRLSNYLETATLIDRSSDPRIEATLRRLQHPAHGTVTSTVYLAHRVTAPDIAP</sequence>
<protein>
    <recommendedName>
        <fullName evidence="3">Fungal lipase-like domain-containing protein</fullName>
    </recommendedName>
</protein>
<dbReference type="Proteomes" id="UP001501004">
    <property type="component" value="Unassembled WGS sequence"/>
</dbReference>
<gene>
    <name evidence="1" type="ORF">GCM10022239_02910</name>
</gene>
<keyword evidence="2" id="KW-1185">Reference proteome</keyword>
<evidence type="ECO:0000313" key="1">
    <source>
        <dbReference type="EMBL" id="GAA3729671.1"/>
    </source>
</evidence>
<dbReference type="EMBL" id="BAABAE010000001">
    <property type="protein sequence ID" value="GAA3729671.1"/>
    <property type="molecule type" value="Genomic_DNA"/>
</dbReference>
<accession>A0ABP7F1W9</accession>
<comment type="caution">
    <text evidence="1">The sequence shown here is derived from an EMBL/GenBank/DDBJ whole genome shotgun (WGS) entry which is preliminary data.</text>
</comment>